<dbReference type="InterPro" id="IPR005807">
    <property type="entry name" value="SecE_bac"/>
</dbReference>
<evidence type="ECO:0000256" key="8">
    <source>
        <dbReference type="ARBA" id="ARBA00023136"/>
    </source>
</evidence>
<dbReference type="InterPro" id="IPR001901">
    <property type="entry name" value="Translocase_SecE/Sec61-g"/>
</dbReference>
<dbReference type="STRING" id="1802370.A2Z62_01145"/>
<dbReference type="AlphaFoldDB" id="A0A1G2PY71"/>
<dbReference type="GO" id="GO:0008320">
    <property type="term" value="F:protein transmembrane transporter activity"/>
    <property type="evidence" value="ECO:0007669"/>
    <property type="project" value="UniProtKB-UniRule"/>
</dbReference>
<dbReference type="HAMAP" id="MF_00422">
    <property type="entry name" value="SecE"/>
    <property type="match status" value="1"/>
</dbReference>
<dbReference type="PANTHER" id="PTHR33910:SF1">
    <property type="entry name" value="PROTEIN TRANSLOCASE SUBUNIT SECE"/>
    <property type="match status" value="1"/>
</dbReference>
<dbReference type="Proteomes" id="UP000177649">
    <property type="component" value="Unassembled WGS sequence"/>
</dbReference>
<comment type="subcellular location">
    <subcellularLocation>
        <location evidence="9">Cell membrane</location>
        <topology evidence="9">Single-pass membrane protein</topology>
    </subcellularLocation>
    <subcellularLocation>
        <location evidence="1">Membrane</location>
    </subcellularLocation>
</comment>
<dbReference type="Pfam" id="PF00584">
    <property type="entry name" value="SecE"/>
    <property type="match status" value="1"/>
</dbReference>
<evidence type="ECO:0000256" key="4">
    <source>
        <dbReference type="ARBA" id="ARBA00022692"/>
    </source>
</evidence>
<evidence type="ECO:0000313" key="10">
    <source>
        <dbReference type="EMBL" id="OHA53253.1"/>
    </source>
</evidence>
<keyword evidence="2 9" id="KW-0813">Transport</keyword>
<organism evidence="10 11">
    <name type="scientific">Candidatus Terrybacteria bacterium RIFCSPLOWO2_02_42_20</name>
    <dbReference type="NCBI Taxonomy" id="1802370"/>
    <lineage>
        <taxon>Bacteria</taxon>
        <taxon>Candidatus Terryibacteriota</taxon>
    </lineage>
</organism>
<dbReference type="GO" id="GO:0043952">
    <property type="term" value="P:protein transport by the Sec complex"/>
    <property type="evidence" value="ECO:0007669"/>
    <property type="project" value="UniProtKB-UniRule"/>
</dbReference>
<dbReference type="GO" id="GO:0009306">
    <property type="term" value="P:protein secretion"/>
    <property type="evidence" value="ECO:0007669"/>
    <property type="project" value="UniProtKB-UniRule"/>
</dbReference>
<evidence type="ECO:0000256" key="5">
    <source>
        <dbReference type="ARBA" id="ARBA00022927"/>
    </source>
</evidence>
<reference evidence="10 11" key="1">
    <citation type="journal article" date="2016" name="Nat. Commun.">
        <title>Thousands of microbial genomes shed light on interconnected biogeochemical processes in an aquifer system.</title>
        <authorList>
            <person name="Anantharaman K."/>
            <person name="Brown C.T."/>
            <person name="Hug L.A."/>
            <person name="Sharon I."/>
            <person name="Castelle C.J."/>
            <person name="Probst A.J."/>
            <person name="Thomas B.C."/>
            <person name="Singh A."/>
            <person name="Wilkins M.J."/>
            <person name="Karaoz U."/>
            <person name="Brodie E.L."/>
            <person name="Williams K.H."/>
            <person name="Hubbard S.S."/>
            <person name="Banfield J.F."/>
        </authorList>
    </citation>
    <scope>NUCLEOTIDE SEQUENCE [LARGE SCALE GENOMIC DNA]</scope>
</reference>
<proteinExistence type="inferred from homology"/>
<keyword evidence="8 9" id="KW-0472">Membrane</keyword>
<dbReference type="PANTHER" id="PTHR33910">
    <property type="entry name" value="PROTEIN TRANSLOCASE SUBUNIT SECE"/>
    <property type="match status" value="1"/>
</dbReference>
<dbReference type="NCBIfam" id="TIGR00964">
    <property type="entry name" value="secE_bact"/>
    <property type="match status" value="1"/>
</dbReference>
<evidence type="ECO:0000256" key="9">
    <source>
        <dbReference type="HAMAP-Rule" id="MF_00422"/>
    </source>
</evidence>
<dbReference type="InterPro" id="IPR038379">
    <property type="entry name" value="SecE_sf"/>
</dbReference>
<evidence type="ECO:0000256" key="6">
    <source>
        <dbReference type="ARBA" id="ARBA00022989"/>
    </source>
</evidence>
<comment type="subunit">
    <text evidence="9">Component of the Sec protein translocase complex. Heterotrimer consisting of SecY, SecE and SecG subunits. The heterotrimers can form oligomers, although 1 heterotrimer is thought to be able to translocate proteins. Interacts with the ribosome. Interacts with SecDF, and other proteins may be involved. Interacts with SecA.</text>
</comment>
<dbReference type="EMBL" id="MHTA01000037">
    <property type="protein sequence ID" value="OHA53253.1"/>
    <property type="molecule type" value="Genomic_DNA"/>
</dbReference>
<dbReference type="GO" id="GO:0006605">
    <property type="term" value="P:protein targeting"/>
    <property type="evidence" value="ECO:0007669"/>
    <property type="project" value="UniProtKB-UniRule"/>
</dbReference>
<evidence type="ECO:0000256" key="3">
    <source>
        <dbReference type="ARBA" id="ARBA00022475"/>
    </source>
</evidence>
<accession>A0A1G2PY71</accession>
<keyword evidence="4 9" id="KW-0812">Transmembrane</keyword>
<keyword evidence="6 9" id="KW-1133">Transmembrane helix</keyword>
<evidence type="ECO:0000256" key="2">
    <source>
        <dbReference type="ARBA" id="ARBA00022448"/>
    </source>
</evidence>
<feature type="transmembrane region" description="Helical" evidence="9">
    <location>
        <begin position="30"/>
        <end position="56"/>
    </location>
</feature>
<keyword evidence="3 9" id="KW-1003">Cell membrane</keyword>
<dbReference type="GO" id="GO:0065002">
    <property type="term" value="P:intracellular protein transmembrane transport"/>
    <property type="evidence" value="ECO:0007669"/>
    <property type="project" value="UniProtKB-UniRule"/>
</dbReference>
<dbReference type="Gene3D" id="1.20.5.1030">
    <property type="entry name" value="Preprotein translocase secy subunit"/>
    <property type="match status" value="1"/>
</dbReference>
<keyword evidence="5 9" id="KW-0653">Protein transport</keyword>
<comment type="caution">
    <text evidence="10">The sequence shown here is derived from an EMBL/GenBank/DDBJ whole genome shotgun (WGS) entry which is preliminary data.</text>
</comment>
<evidence type="ECO:0000256" key="7">
    <source>
        <dbReference type="ARBA" id="ARBA00023010"/>
    </source>
</evidence>
<name>A0A1G2PY71_9BACT</name>
<evidence type="ECO:0000256" key="1">
    <source>
        <dbReference type="ARBA" id="ARBA00004370"/>
    </source>
</evidence>
<comment type="function">
    <text evidence="9">Essential subunit of the Sec protein translocation channel SecYEG. Clamps together the 2 halves of SecY. May contact the channel plug during translocation.</text>
</comment>
<gene>
    <name evidence="9" type="primary">secE</name>
    <name evidence="10" type="ORF">A2Z62_01145</name>
</gene>
<evidence type="ECO:0000313" key="11">
    <source>
        <dbReference type="Proteomes" id="UP000177649"/>
    </source>
</evidence>
<keyword evidence="7 9" id="KW-0811">Translocation</keyword>
<sequence>MFNRLINYIKETKMEMKGVKWPTKKQAVNYTLLVIVASIGVAIFLGAFDMLFAYLLGKFVL</sequence>
<comment type="similarity">
    <text evidence="9">Belongs to the SecE/SEC61-gamma family.</text>
</comment>
<protein>
    <recommendedName>
        <fullName evidence="9">Protein translocase subunit SecE</fullName>
    </recommendedName>
</protein>
<dbReference type="GO" id="GO:0005886">
    <property type="term" value="C:plasma membrane"/>
    <property type="evidence" value="ECO:0007669"/>
    <property type="project" value="UniProtKB-SubCell"/>
</dbReference>